<protein>
    <recommendedName>
        <fullName evidence="1">HAT C-terminal dimerisation domain-containing protein</fullName>
    </recommendedName>
</protein>
<keyword evidence="3" id="KW-1185">Reference proteome</keyword>
<evidence type="ECO:0000313" key="3">
    <source>
        <dbReference type="Proteomes" id="UP000076858"/>
    </source>
</evidence>
<dbReference type="SUPFAM" id="SSF53098">
    <property type="entry name" value="Ribonuclease H-like"/>
    <property type="match status" value="1"/>
</dbReference>
<proteinExistence type="predicted"/>
<dbReference type="OrthoDB" id="6382074at2759"/>
<feature type="non-terminal residue" evidence="2">
    <location>
        <position position="518"/>
    </location>
</feature>
<dbReference type="EMBL" id="LRGB01004195">
    <property type="protein sequence ID" value="KZS02518.1"/>
    <property type="molecule type" value="Genomic_DNA"/>
</dbReference>
<dbReference type="GO" id="GO:0046983">
    <property type="term" value="F:protein dimerization activity"/>
    <property type="evidence" value="ECO:0007669"/>
    <property type="project" value="InterPro"/>
</dbReference>
<dbReference type="STRING" id="35525.A0A164JNY4"/>
<reference evidence="2 3" key="1">
    <citation type="submission" date="2016-03" db="EMBL/GenBank/DDBJ databases">
        <title>EvidentialGene: Evidence-directed Construction of Genes on Genomes.</title>
        <authorList>
            <person name="Gilbert D.G."/>
            <person name="Choi J.-H."/>
            <person name="Mockaitis K."/>
            <person name="Colbourne J."/>
            <person name="Pfrender M."/>
        </authorList>
    </citation>
    <scope>NUCLEOTIDE SEQUENCE [LARGE SCALE GENOMIC DNA]</scope>
    <source>
        <strain evidence="2 3">Xinb3</strain>
        <tissue evidence="2">Complete organism</tissue>
    </source>
</reference>
<feature type="domain" description="HAT C-terminal dimerisation" evidence="1">
    <location>
        <begin position="450"/>
        <end position="502"/>
    </location>
</feature>
<comment type="caution">
    <text evidence="2">The sequence shown here is derived from an EMBL/GenBank/DDBJ whole genome shotgun (WGS) entry which is preliminary data.</text>
</comment>
<sequence>FIIKDSLSIREVEREGFRDLMGSLVGKLVVKKRTYFTERLQTEYSNTKTNLILALESALHVSTTADLWSGRRRSFLGMTVHWLGSDLSRCSACLAVRRVIGSHTFDVIAKLIDSIHKEFGISSKVNCTITDNGSNFLKAFNVFGPNTATSEPEDEDEEDLEDDDDFDFIDIGEIFDRHSQECADKEATTSEESDDDNINVAVTEKERIKFPATHEMLLRIEAKLQAIWNKQARSSLASDYIKSKLGVLFVLYNVTRWNSFFDSVECVTKLIGSKNEELAEVFHHFNIAPLTKTEEEFLIEYVRIMEPFTQALDVLQNEEKMSIGCVLPTIRLLQETMTEFSTDISIVHCQPLVSAVLLGLEKRLGLMFHNNHLRLASISDPNFKTIWADEEEKAQLITLLRSVVRRMQTSLRQQKKTRFLDGFKKKRTSIESDEVDSYLSEGTGELSSLDRFPTIKKIFLEYNSALASSAACERVFSCAGLIFTAKRTNLTDGNFEALVFLKLNGDCCRLWANNPSKT</sequence>
<dbReference type="Pfam" id="PF05699">
    <property type="entry name" value="Dimer_Tnp_hAT"/>
    <property type="match status" value="1"/>
</dbReference>
<dbReference type="AlphaFoldDB" id="A0A164JNY4"/>
<dbReference type="PANTHER" id="PTHR47501">
    <property type="entry name" value="TRANSPOSASE-RELATED"/>
    <property type="match status" value="1"/>
</dbReference>
<dbReference type="Proteomes" id="UP000076858">
    <property type="component" value="Unassembled WGS sequence"/>
</dbReference>
<dbReference type="PANTHER" id="PTHR47501:SF5">
    <property type="entry name" value="HAT C-TERMINAL DIMERISATION DOMAIN-CONTAINING PROTEIN"/>
    <property type="match status" value="1"/>
</dbReference>
<accession>A0A164JNY4</accession>
<gene>
    <name evidence="2" type="ORF">APZ42_000417</name>
</gene>
<evidence type="ECO:0000259" key="1">
    <source>
        <dbReference type="Pfam" id="PF05699"/>
    </source>
</evidence>
<name>A0A164JNY4_9CRUS</name>
<evidence type="ECO:0000313" key="2">
    <source>
        <dbReference type="EMBL" id="KZS02518.1"/>
    </source>
</evidence>
<dbReference type="InterPro" id="IPR008906">
    <property type="entry name" value="HATC_C_dom"/>
</dbReference>
<dbReference type="InterPro" id="IPR012337">
    <property type="entry name" value="RNaseH-like_sf"/>
</dbReference>
<organism evidence="2 3">
    <name type="scientific">Daphnia magna</name>
    <dbReference type="NCBI Taxonomy" id="35525"/>
    <lineage>
        <taxon>Eukaryota</taxon>
        <taxon>Metazoa</taxon>
        <taxon>Ecdysozoa</taxon>
        <taxon>Arthropoda</taxon>
        <taxon>Crustacea</taxon>
        <taxon>Branchiopoda</taxon>
        <taxon>Diplostraca</taxon>
        <taxon>Cladocera</taxon>
        <taxon>Anomopoda</taxon>
        <taxon>Daphniidae</taxon>
        <taxon>Daphnia</taxon>
    </lineage>
</organism>
<feature type="non-terminal residue" evidence="2">
    <location>
        <position position="1"/>
    </location>
</feature>